<organism evidence="7">
    <name type="scientific">freshwater metagenome</name>
    <dbReference type="NCBI Taxonomy" id="449393"/>
    <lineage>
        <taxon>unclassified sequences</taxon>
        <taxon>metagenomes</taxon>
        <taxon>ecological metagenomes</taxon>
    </lineage>
</organism>
<dbReference type="GO" id="GO:0000049">
    <property type="term" value="F:tRNA binding"/>
    <property type="evidence" value="ECO:0007669"/>
    <property type="project" value="InterPro"/>
</dbReference>
<evidence type="ECO:0000256" key="6">
    <source>
        <dbReference type="ARBA" id="ARBA00022884"/>
    </source>
</evidence>
<evidence type="ECO:0000313" key="7">
    <source>
        <dbReference type="EMBL" id="CAB4641235.1"/>
    </source>
</evidence>
<name>A0A6J6JY73_9ZZZZ</name>
<accession>A0A6J6JY73</accession>
<sequence length="82" mass="9064">MFVDASLPSPQVGYALGRPFGSAVRRNRLRRQLRELVKTRESAMVAGVYVFGASRRADGTEFSELAKHLDRLLAKVSEKVGS</sequence>
<evidence type="ECO:0000256" key="1">
    <source>
        <dbReference type="ARBA" id="ARBA00002663"/>
    </source>
</evidence>
<dbReference type="Pfam" id="PF00825">
    <property type="entry name" value="Ribonuclease_P"/>
    <property type="match status" value="1"/>
</dbReference>
<dbReference type="InterPro" id="IPR014721">
    <property type="entry name" value="Ribsml_uS5_D2-typ_fold_subgr"/>
</dbReference>
<evidence type="ECO:0000256" key="3">
    <source>
        <dbReference type="ARBA" id="ARBA00022722"/>
    </source>
</evidence>
<keyword evidence="3" id="KW-0540">Nuclease</keyword>
<dbReference type="InterPro" id="IPR020539">
    <property type="entry name" value="RNase_P_CS"/>
</dbReference>
<dbReference type="PROSITE" id="PS00648">
    <property type="entry name" value="RIBONUCLEASE_P"/>
    <property type="match status" value="1"/>
</dbReference>
<evidence type="ECO:0000256" key="2">
    <source>
        <dbReference type="ARBA" id="ARBA00022694"/>
    </source>
</evidence>
<proteinExistence type="predicted"/>
<comment type="function">
    <text evidence="1">RNaseP catalyzes the removal of the 5'-leader sequence from pre-tRNA to produce the mature 5'-terminus. It can also cleave other RNA substrates such as 4.5S RNA. The protein component plays an auxiliary but essential role in vivo by binding to the 5'-leader sequence and broadening the substrate specificity of the ribozyme.</text>
</comment>
<gene>
    <name evidence="7" type="ORF">UFOPK2169_00092</name>
</gene>
<dbReference type="GO" id="GO:0008033">
    <property type="term" value="P:tRNA processing"/>
    <property type="evidence" value="ECO:0007669"/>
    <property type="project" value="UniProtKB-KW"/>
</dbReference>
<evidence type="ECO:0000256" key="4">
    <source>
        <dbReference type="ARBA" id="ARBA00022759"/>
    </source>
</evidence>
<dbReference type="Gene3D" id="3.30.230.10">
    <property type="match status" value="1"/>
</dbReference>
<dbReference type="InterPro" id="IPR000100">
    <property type="entry name" value="RNase_P"/>
</dbReference>
<keyword evidence="4" id="KW-0255">Endonuclease</keyword>
<dbReference type="AlphaFoldDB" id="A0A6J6JY73"/>
<keyword evidence="2" id="KW-0819">tRNA processing</keyword>
<keyword evidence="6" id="KW-0694">RNA-binding</keyword>
<dbReference type="SUPFAM" id="SSF54211">
    <property type="entry name" value="Ribosomal protein S5 domain 2-like"/>
    <property type="match status" value="1"/>
</dbReference>
<reference evidence="7" key="1">
    <citation type="submission" date="2020-05" db="EMBL/GenBank/DDBJ databases">
        <authorList>
            <person name="Chiriac C."/>
            <person name="Salcher M."/>
            <person name="Ghai R."/>
            <person name="Kavagutti S V."/>
        </authorList>
    </citation>
    <scope>NUCLEOTIDE SEQUENCE</scope>
</reference>
<evidence type="ECO:0000256" key="5">
    <source>
        <dbReference type="ARBA" id="ARBA00022801"/>
    </source>
</evidence>
<keyword evidence="5" id="KW-0378">Hydrolase</keyword>
<dbReference type="EMBL" id="CAEZWE010000002">
    <property type="protein sequence ID" value="CAB4641235.1"/>
    <property type="molecule type" value="Genomic_DNA"/>
</dbReference>
<dbReference type="InterPro" id="IPR020568">
    <property type="entry name" value="Ribosomal_Su5_D2-typ_SF"/>
</dbReference>
<dbReference type="GO" id="GO:0004526">
    <property type="term" value="F:ribonuclease P activity"/>
    <property type="evidence" value="ECO:0007669"/>
    <property type="project" value="InterPro"/>
</dbReference>
<protein>
    <submittedName>
        <fullName evidence="7">Unannotated protein</fullName>
    </submittedName>
</protein>